<dbReference type="InterPro" id="IPR002734">
    <property type="entry name" value="RibDG_C"/>
</dbReference>
<feature type="domain" description="Bacterial bifunctional deaminase-reductase C-terminal" evidence="4">
    <location>
        <begin position="34"/>
        <end position="231"/>
    </location>
</feature>
<proteinExistence type="predicted"/>
<evidence type="ECO:0000256" key="2">
    <source>
        <dbReference type="ARBA" id="ARBA00022857"/>
    </source>
</evidence>
<dbReference type="AlphaFoldDB" id="A0A7W8Y9P4"/>
<dbReference type="Pfam" id="PF01872">
    <property type="entry name" value="RibD_C"/>
    <property type="match status" value="1"/>
</dbReference>
<evidence type="ECO:0000256" key="1">
    <source>
        <dbReference type="ARBA" id="ARBA00005104"/>
    </source>
</evidence>
<dbReference type="GO" id="GO:0009231">
    <property type="term" value="P:riboflavin biosynthetic process"/>
    <property type="evidence" value="ECO:0007669"/>
    <property type="project" value="InterPro"/>
</dbReference>
<protein>
    <submittedName>
        <fullName evidence="5">Riboflavin biosynthesis pyrimidine reductase</fullName>
    </submittedName>
</protein>
<evidence type="ECO:0000256" key="3">
    <source>
        <dbReference type="ARBA" id="ARBA00023002"/>
    </source>
</evidence>
<accession>A0A7W8Y9P4</accession>
<dbReference type="SUPFAM" id="SSF53597">
    <property type="entry name" value="Dihydrofolate reductase-like"/>
    <property type="match status" value="1"/>
</dbReference>
<dbReference type="Proteomes" id="UP000523863">
    <property type="component" value="Unassembled WGS sequence"/>
</dbReference>
<evidence type="ECO:0000259" key="4">
    <source>
        <dbReference type="Pfam" id="PF01872"/>
    </source>
</evidence>
<gene>
    <name evidence="5" type="ORF">BKA12_000315</name>
</gene>
<keyword evidence="3" id="KW-0560">Oxidoreductase</keyword>
<keyword evidence="2" id="KW-0521">NADP</keyword>
<dbReference type="EMBL" id="JACHBL010000001">
    <property type="protein sequence ID" value="MBB5597235.1"/>
    <property type="molecule type" value="Genomic_DNA"/>
</dbReference>
<dbReference type="RefSeq" id="WP_183640175.1">
    <property type="nucleotide sequence ID" value="NZ_JACHBL010000001.1"/>
</dbReference>
<dbReference type="InterPro" id="IPR050765">
    <property type="entry name" value="Riboflavin_Biosynth_HTPR"/>
</dbReference>
<reference evidence="5 6" key="1">
    <citation type="submission" date="2020-08" db="EMBL/GenBank/DDBJ databases">
        <title>Sequencing the genomes of 1000 actinobacteria strains.</title>
        <authorList>
            <person name="Klenk H.-P."/>
        </authorList>
    </citation>
    <scope>NUCLEOTIDE SEQUENCE [LARGE SCALE GENOMIC DNA]</scope>
    <source>
        <strain evidence="5 6">DSM 23694</strain>
    </source>
</reference>
<evidence type="ECO:0000313" key="5">
    <source>
        <dbReference type="EMBL" id="MBB5597235.1"/>
    </source>
</evidence>
<dbReference type="PANTHER" id="PTHR38011:SF7">
    <property type="entry name" value="2,5-DIAMINO-6-RIBOSYLAMINO-4(3H)-PYRIMIDINONE 5'-PHOSPHATE REDUCTASE"/>
    <property type="match status" value="1"/>
</dbReference>
<name>A0A7W8Y9P4_9MICC</name>
<keyword evidence="6" id="KW-1185">Reference proteome</keyword>
<dbReference type="Gene3D" id="3.40.430.10">
    <property type="entry name" value="Dihydrofolate Reductase, subunit A"/>
    <property type="match status" value="1"/>
</dbReference>
<dbReference type="PANTHER" id="PTHR38011">
    <property type="entry name" value="DIHYDROFOLATE REDUCTASE FAMILY PROTEIN (AFU_ORTHOLOGUE AFUA_8G06820)"/>
    <property type="match status" value="1"/>
</dbReference>
<dbReference type="GO" id="GO:0008703">
    <property type="term" value="F:5-amino-6-(5-phosphoribosylamino)uracil reductase activity"/>
    <property type="evidence" value="ECO:0007669"/>
    <property type="project" value="InterPro"/>
</dbReference>
<organism evidence="5 6">
    <name type="scientific">Neomicrococcus lactis</name>
    <dbReference type="NCBI Taxonomy" id="732241"/>
    <lineage>
        <taxon>Bacteria</taxon>
        <taxon>Bacillati</taxon>
        <taxon>Actinomycetota</taxon>
        <taxon>Actinomycetes</taxon>
        <taxon>Micrococcales</taxon>
        <taxon>Micrococcaceae</taxon>
        <taxon>Neomicrococcus</taxon>
    </lineage>
</organism>
<evidence type="ECO:0000313" key="6">
    <source>
        <dbReference type="Proteomes" id="UP000523863"/>
    </source>
</evidence>
<comment type="pathway">
    <text evidence="1">Cofactor biosynthesis; riboflavin biosynthesis.</text>
</comment>
<comment type="caution">
    <text evidence="5">The sequence shown here is derived from an EMBL/GenBank/DDBJ whole genome shotgun (WGS) entry which is preliminary data.</text>
</comment>
<sequence>MRNLLTPSATHQPELTDEDILGLYAPPSDESQAFVRFNFVMTADGGATHRGVSGEIGGEGDKRMFQLLRLHAHVLVMGAGTVRAEGYEGDLLSAEDKTWREQNGLSQVLPVALISGGLHLEPSDQFFAQAPTTPIVYTAETSSPEAREKLSAVAEVVIAGRDSVEPALVVKDLVARGYRNIHSEGGPTVFGDFQRANLVDSLCVTIAPKTAGPGEKRIGGEGPTEGNALRQMTLHNLLEHHGELLAEYRKA</sequence>
<dbReference type="InterPro" id="IPR024072">
    <property type="entry name" value="DHFR-like_dom_sf"/>
</dbReference>